<dbReference type="PDB" id="6UI3">
    <property type="method" value="X-ray"/>
    <property type="resolution" value="1.30 A"/>
    <property type="chains" value="A=535-873"/>
</dbReference>
<dbReference type="Gene3D" id="1.10.1330.10">
    <property type="entry name" value="Dockerin domain"/>
    <property type="match status" value="1"/>
</dbReference>
<dbReference type="PROSITE" id="PS00448">
    <property type="entry name" value="CLOS_CELLULOSOME_RPT"/>
    <property type="match status" value="1"/>
</dbReference>
<dbReference type="InterPro" id="IPR018247">
    <property type="entry name" value="EF_Hand_1_Ca_BS"/>
</dbReference>
<dbReference type="STRING" id="573061.Clocel_3359"/>
<evidence type="ECO:0000256" key="1">
    <source>
        <dbReference type="ARBA" id="ARBA00005641"/>
    </source>
</evidence>
<evidence type="ECO:0000313" key="9">
    <source>
        <dbReference type="EMBL" id="ADL53038.1"/>
    </source>
</evidence>
<dbReference type="Pfam" id="PF00150">
    <property type="entry name" value="Cellulase"/>
    <property type="match status" value="1"/>
</dbReference>
<dbReference type="eggNOG" id="COG2730">
    <property type="taxonomic scope" value="Bacteria"/>
</dbReference>
<dbReference type="GO" id="GO:0009986">
    <property type="term" value="C:cell surface"/>
    <property type="evidence" value="ECO:0007669"/>
    <property type="project" value="TreeGrafter"/>
</dbReference>
<dbReference type="RefSeq" id="WP_010073437.1">
    <property type="nucleotide sequence ID" value="NC_014393.1"/>
</dbReference>
<evidence type="ECO:0000313" key="10">
    <source>
        <dbReference type="Proteomes" id="UP000002730"/>
    </source>
</evidence>
<dbReference type="Proteomes" id="UP000002730">
    <property type="component" value="Chromosome"/>
</dbReference>
<evidence type="ECO:0000256" key="3">
    <source>
        <dbReference type="ARBA" id="ARBA00023001"/>
    </source>
</evidence>
<keyword evidence="11" id="KW-0002">3D-structure</keyword>
<comment type="similarity">
    <text evidence="1">Belongs to the glycosyl hydrolase 5 (cellulase A) family.</text>
</comment>
<dbReference type="GO" id="GO:0005576">
    <property type="term" value="C:extracellular region"/>
    <property type="evidence" value="ECO:0007669"/>
    <property type="project" value="TreeGrafter"/>
</dbReference>
<dbReference type="OrthoDB" id="9800475at2"/>
<dbReference type="KEGG" id="ccb:Clocel_3359"/>
<dbReference type="InterPro" id="IPR040877">
    <property type="entry name" value="CBM65_1"/>
</dbReference>
<evidence type="ECO:0000259" key="8">
    <source>
        <dbReference type="PROSITE" id="PS51766"/>
    </source>
</evidence>
<keyword evidence="10" id="KW-1185">Reference proteome</keyword>
<feature type="domain" description="Dockerin" evidence="8">
    <location>
        <begin position="1010"/>
        <end position="1067"/>
    </location>
</feature>
<dbReference type="EMBL" id="CP002160">
    <property type="protein sequence ID" value="ADL53038.1"/>
    <property type="molecule type" value="Genomic_DNA"/>
</dbReference>
<dbReference type="PROSITE" id="PS51257">
    <property type="entry name" value="PROKAR_LIPOPROTEIN"/>
    <property type="match status" value="1"/>
</dbReference>
<evidence type="ECO:0007829" key="11">
    <source>
        <dbReference type="PDB" id="6UI3"/>
    </source>
</evidence>
<dbReference type="CAZy" id="CBM65">
    <property type="family name" value="Carbohydrate-Binding Module Family 65"/>
</dbReference>
<keyword evidence="6" id="KW-0624">Polysaccharide degradation</keyword>
<dbReference type="SMR" id="D9SV64"/>
<dbReference type="GO" id="GO:0030245">
    <property type="term" value="P:cellulose catabolic process"/>
    <property type="evidence" value="ECO:0007669"/>
    <property type="project" value="UniProtKB-KW"/>
</dbReference>
<dbReference type="HOGENOM" id="CLU_288159_0_0_9"/>
<accession>D9SV64</accession>
<evidence type="ECO:0000256" key="6">
    <source>
        <dbReference type="ARBA" id="ARBA00023326"/>
    </source>
</evidence>
<dbReference type="InterPro" id="IPR002105">
    <property type="entry name" value="Dockerin_1_rpt"/>
</dbReference>
<dbReference type="EC" id="3.2.1.4" evidence="9"/>
<feature type="signal peptide" evidence="7">
    <location>
        <begin position="1"/>
        <end position="23"/>
    </location>
</feature>
<dbReference type="PROSITE" id="PS00659">
    <property type="entry name" value="GLYCOSYL_HYDROL_F5"/>
    <property type="match status" value="1"/>
</dbReference>
<reference evidence="11" key="2">
    <citation type="journal article" date="2020" name="J. Biol. Chem.">
        <title>A structural and kinetic survey of GH5_4 endoglucanases reveals determinants of broad substrate specificity and opportunities for biomass hydrolysis.</title>
        <authorList>
            <person name="Glasgow E.M."/>
            <person name="Kemna E.I."/>
            <person name="Bingman C.A."/>
            <person name="Ing N."/>
            <person name="Deng K."/>
            <person name="Bianchetti C.M."/>
            <person name="Takasuka T.E."/>
            <person name="Northen T.R."/>
            <person name="Fox B.G."/>
        </authorList>
    </citation>
    <scope>X-RAY CRYSTALLOGRAPHY (1.30 ANGSTROMS) OF 535-873</scope>
</reference>
<dbReference type="InterPro" id="IPR018087">
    <property type="entry name" value="Glyco_hydro_5_CS"/>
</dbReference>
<dbReference type="Gene3D" id="2.60.120.1070">
    <property type="match status" value="1"/>
</dbReference>
<sequence length="1067" mass="115731">MKKRNRILSFLLVLAMVFSCVVSKPLVKVSAAEANYTTKGTTTQIYLSAFAQNTDDWAWMSMGDTASLVYQDVTNFNAIDATSAFAKANGTANFGLQVVDGNLAAGEKSTLKFHIGTVTIKATGYNDVVVNLNKDYSEAYAAEKVSWGITGNNTSILLNDYLPTDAAAKATYLQKITSVKADVTLSEYQFVKPASTGSTSESVYSSGDATKIYASAFAQNTDDWAWMSMGDTAVLTYQTATNVNAINAGTAFASANGTANFGIQIVDGNLAAAGDSSTLKFHVGTVTIKATGYDDLVVALNKDYSEAYTAEKMTWGLTGNNTQILLNSYLPTDATAKAAYLQKITSVTADVTVTDYQSIKPATATGEVLYTTPGVETKISASAFAQNTDDWAWMSVGDGVSLQYQTDTTLNAISAAGTLAKANATANFGINIVDGNLAAGDANTLKFHVGTVTIKATGYDDLVINLNKDYSEAFAAEKASWGLTGNTKQILLNSYLPTDATAKVNYLQKVTSVTADVKVTDYTFIKYVPPAPEFPADYTHPTEMRGLSAMDLVKDMKIGWNLGNTLESVGGETGWGNPVTTKKMFDTLKAAGFNTVRIPVRWDENYIDANYTIDPAYMARVETVVNYALANDMYAIVNIHHNKFQGQFDEAHKAAIINEGTIVWTQIANHFKDYSDKLIFDTINEPRHEEDWVGTSEYFNVLNEYNAKIVPVIRATGENNAKRLIMVPTYCASSDYPKVAGMVVPNDPNVAVSIHAYIPYNLALNIAPGTPTTFGDADAAFIDKTFRMLNNTFVKKGIPVIIGEFAITDKDNLQDRINFTKFYVSTATAYGMPCLWWDNNNFGSTGERLGLLNRKNLTFPYPELVQAMKDGFNNPRDLSTVDPNVLFSGTASCTGWSTALSLSYGLDFVDTEFTNDFTIAVDYTSENVPQLVLYGNLTGTGWVMVKPSTIKTSATTKTAYFTINDMVSAYKKALANYDSYGKVLPGIQGILVGDTGADLTVTKVYKNAQPVNLLGDVDGNDVVNSLDFELLKKYVLNNDTMINKASADLNKDGKINIIDLAFLKKAI</sequence>
<dbReference type="PANTHER" id="PTHR31297:SF41">
    <property type="entry name" value="ENDOGLUCANASE, PUTATIVE (AFU_ORTHOLOGUE AFUA_5G01830)-RELATED"/>
    <property type="match status" value="1"/>
</dbReference>
<evidence type="ECO:0000256" key="4">
    <source>
        <dbReference type="ARBA" id="ARBA00023277"/>
    </source>
</evidence>
<keyword evidence="7" id="KW-0732">Signal</keyword>
<dbReference type="SUPFAM" id="SSF51445">
    <property type="entry name" value="(Trans)glycosidases"/>
    <property type="match status" value="1"/>
</dbReference>
<proteinExistence type="evidence at protein level"/>
<dbReference type="AlphaFoldDB" id="D9SV64"/>
<dbReference type="Gene3D" id="3.20.20.80">
    <property type="entry name" value="Glycosidases"/>
    <property type="match status" value="1"/>
</dbReference>
<protein>
    <submittedName>
        <fullName evidence="9">Cellulase</fullName>
        <ecNumber evidence="9">3.2.1.4</ecNumber>
    </submittedName>
</protein>
<dbReference type="CAZy" id="GH5">
    <property type="family name" value="Glycoside Hydrolase Family 5"/>
</dbReference>
<evidence type="ECO:0000256" key="2">
    <source>
        <dbReference type="ARBA" id="ARBA00022801"/>
    </source>
</evidence>
<dbReference type="InterPro" id="IPR001547">
    <property type="entry name" value="Glyco_hydro_5"/>
</dbReference>
<dbReference type="InterPro" id="IPR050386">
    <property type="entry name" value="Glycosyl_hydrolase_5"/>
</dbReference>
<dbReference type="Pfam" id="PF00404">
    <property type="entry name" value="Dockerin_1"/>
    <property type="match status" value="1"/>
</dbReference>
<dbReference type="InterPro" id="IPR017853">
    <property type="entry name" value="GH"/>
</dbReference>
<dbReference type="GO" id="GO:0008422">
    <property type="term" value="F:beta-glucosidase activity"/>
    <property type="evidence" value="ECO:0007669"/>
    <property type="project" value="TreeGrafter"/>
</dbReference>
<dbReference type="PROSITE" id="PS51766">
    <property type="entry name" value="DOCKERIN"/>
    <property type="match status" value="1"/>
</dbReference>
<keyword evidence="5 9" id="KW-0326">Glycosidase</keyword>
<dbReference type="GO" id="GO:0008810">
    <property type="term" value="F:cellulase activity"/>
    <property type="evidence" value="ECO:0007669"/>
    <property type="project" value="UniProtKB-EC"/>
</dbReference>
<evidence type="ECO:0000256" key="7">
    <source>
        <dbReference type="SAM" id="SignalP"/>
    </source>
</evidence>
<dbReference type="CDD" id="cd14256">
    <property type="entry name" value="Dockerin_I"/>
    <property type="match status" value="1"/>
</dbReference>
<dbReference type="InterPro" id="IPR016134">
    <property type="entry name" value="Dockerin_dom"/>
</dbReference>
<evidence type="ECO:0000256" key="5">
    <source>
        <dbReference type="ARBA" id="ARBA00023295"/>
    </source>
</evidence>
<dbReference type="InterPro" id="IPR036439">
    <property type="entry name" value="Dockerin_dom_sf"/>
</dbReference>
<name>D9SV64_CLOC7</name>
<dbReference type="PANTHER" id="PTHR31297">
    <property type="entry name" value="GLUCAN ENDO-1,6-BETA-GLUCOSIDASE B"/>
    <property type="match status" value="1"/>
</dbReference>
<dbReference type="SUPFAM" id="SSF63446">
    <property type="entry name" value="Type I dockerin domain"/>
    <property type="match status" value="1"/>
</dbReference>
<reference evidence="9 10" key="1">
    <citation type="submission" date="2010-08" db="EMBL/GenBank/DDBJ databases">
        <title>Complete sequence of Clostridium cellulovorans 743B.</title>
        <authorList>
            <consortium name="US DOE Joint Genome Institute"/>
            <person name="Lucas S."/>
            <person name="Copeland A."/>
            <person name="Lapidus A."/>
            <person name="Cheng J.-F."/>
            <person name="Bruce D."/>
            <person name="Goodwin L."/>
            <person name="Pitluck S."/>
            <person name="Chertkov O."/>
            <person name="Detter J.C."/>
            <person name="Han C."/>
            <person name="Tapia R."/>
            <person name="Land M."/>
            <person name="Hauser L."/>
            <person name="Chang Y.-J."/>
            <person name="Jeffries C."/>
            <person name="Kyrpides N."/>
            <person name="Ivanova N."/>
            <person name="Mikhailova N."/>
            <person name="Hemme C.L."/>
            <person name="Woyke T."/>
        </authorList>
    </citation>
    <scope>NUCLEOTIDE SEQUENCE [LARGE SCALE GENOMIC DNA]</scope>
    <source>
        <strain evidence="10">ATCC 35296 / DSM 3052 / OCM 3 / 743B</strain>
    </source>
</reference>
<keyword evidence="2 9" id="KW-0378">Hydrolase</keyword>
<keyword evidence="4" id="KW-0119">Carbohydrate metabolism</keyword>
<gene>
    <name evidence="9" type="ordered locus">Clocel_3359</name>
</gene>
<dbReference type="PROSITE" id="PS00018">
    <property type="entry name" value="EF_HAND_1"/>
    <property type="match status" value="1"/>
</dbReference>
<organism evidence="9 10">
    <name type="scientific">Clostridium cellulovorans (strain ATCC 35296 / DSM 3052 / OCM 3 / 743B)</name>
    <dbReference type="NCBI Taxonomy" id="573061"/>
    <lineage>
        <taxon>Bacteria</taxon>
        <taxon>Bacillati</taxon>
        <taxon>Bacillota</taxon>
        <taxon>Clostridia</taxon>
        <taxon>Eubacteriales</taxon>
        <taxon>Clostridiaceae</taxon>
        <taxon>Clostridium</taxon>
    </lineage>
</organism>
<feature type="chain" id="PRO_5038387948" evidence="7">
    <location>
        <begin position="24"/>
        <end position="1067"/>
    </location>
</feature>
<dbReference type="Pfam" id="PF18259">
    <property type="entry name" value="CBM65_1"/>
    <property type="match status" value="1"/>
</dbReference>
<keyword evidence="3" id="KW-0136">Cellulose degradation</keyword>